<dbReference type="InterPro" id="IPR013321">
    <property type="entry name" value="Arc_rbn_hlx_hlx"/>
</dbReference>
<dbReference type="Proteomes" id="UP000031258">
    <property type="component" value="Unassembled WGS sequence"/>
</dbReference>
<dbReference type="Gene3D" id="1.10.1220.10">
    <property type="entry name" value="Met repressor-like"/>
    <property type="match status" value="1"/>
</dbReference>
<dbReference type="EMBL" id="JSWE01000248">
    <property type="protein sequence ID" value="KIE04045.1"/>
    <property type="molecule type" value="Genomic_DNA"/>
</dbReference>
<protein>
    <submittedName>
        <fullName evidence="1">Uncharacterized protein</fullName>
    </submittedName>
</protein>
<organism evidence="1 2">
    <name type="scientific">Candidatus Jidaibacter acanthamoebae</name>
    <dbReference type="NCBI Taxonomy" id="86105"/>
    <lineage>
        <taxon>Bacteria</taxon>
        <taxon>Pseudomonadati</taxon>
        <taxon>Pseudomonadota</taxon>
        <taxon>Alphaproteobacteria</taxon>
        <taxon>Rickettsiales</taxon>
        <taxon>Candidatus Midichloriaceae</taxon>
        <taxon>Candidatus Jidaibacter</taxon>
    </lineage>
</organism>
<dbReference type="STRING" id="86105.NF27_KG00030"/>
<dbReference type="OrthoDB" id="7508186at2"/>
<evidence type="ECO:0000313" key="2">
    <source>
        <dbReference type="Proteomes" id="UP000031258"/>
    </source>
</evidence>
<evidence type="ECO:0000313" key="1">
    <source>
        <dbReference type="EMBL" id="KIE04045.1"/>
    </source>
</evidence>
<comment type="caution">
    <text evidence="1">The sequence shown here is derived from an EMBL/GenBank/DDBJ whole genome shotgun (WGS) entry which is preliminary data.</text>
</comment>
<accession>A0A0C1QVM5</accession>
<dbReference type="SUPFAM" id="SSF47598">
    <property type="entry name" value="Ribbon-helix-helix"/>
    <property type="match status" value="1"/>
</dbReference>
<dbReference type="InterPro" id="IPR010985">
    <property type="entry name" value="Ribbon_hlx_hlx"/>
</dbReference>
<gene>
    <name evidence="1" type="ORF">NF27_KG00030</name>
</gene>
<keyword evidence="2" id="KW-1185">Reference proteome</keyword>
<sequence>MTKKTISISPRPIQTSKLEAIDKWVNQGTLPDRSTDDTTLKAVKRFTLTMPDELHKKIKMYCVQNNIKIHEKLIEIITKEFK</sequence>
<proteinExistence type="predicted"/>
<name>A0A0C1QVM5_9RICK</name>
<dbReference type="AlphaFoldDB" id="A0A0C1QVM5"/>
<reference evidence="1 2" key="1">
    <citation type="submission" date="2014-11" db="EMBL/GenBank/DDBJ databases">
        <title>A Rickettsiales Symbiont of Amoebae With Ancient Features.</title>
        <authorList>
            <person name="Schulz F."/>
            <person name="Martijn J."/>
            <person name="Wascher F."/>
            <person name="Kostanjsek R."/>
            <person name="Ettema T.J."/>
            <person name="Horn M."/>
        </authorList>
    </citation>
    <scope>NUCLEOTIDE SEQUENCE [LARGE SCALE GENOMIC DNA]</scope>
    <source>
        <strain evidence="1 2">UWC36</strain>
    </source>
</reference>
<dbReference type="GO" id="GO:0006355">
    <property type="term" value="P:regulation of DNA-templated transcription"/>
    <property type="evidence" value="ECO:0007669"/>
    <property type="project" value="InterPro"/>
</dbReference>
<dbReference type="RefSeq" id="WP_039459638.1">
    <property type="nucleotide sequence ID" value="NZ_JSWE01000248.1"/>
</dbReference>